<dbReference type="EMBL" id="CABVQI010000034">
    <property type="protein sequence ID" value="VWD46549.1"/>
    <property type="molecule type" value="Genomic_DNA"/>
</dbReference>
<evidence type="ECO:0000256" key="2">
    <source>
        <dbReference type="ARBA" id="ARBA00022603"/>
    </source>
</evidence>
<evidence type="ECO:0000256" key="1">
    <source>
        <dbReference type="ARBA" id="ARBA00011975"/>
    </source>
</evidence>
<sequence>MLENVKNLVSHNKGHTFRVIQHVLEKELGYHISWKVVDGKRWTPQHRERIYIVGFREDVGFEWPDECAWPEPGSVKVGSILEPEAKVDGKYVLTDKLWNYLQAYRDKHSKAGNGFGCSVVTRNETTRTLSARYHKDGSEILVHRGPGLNPRRLTPRECARLMGFEDSFVLPVSDTQLYRQFGNSVVVPAVKAVASAMEPYLDQALKRNGKASGVAKTTEKPAAILKGSPNLPLRPIKIPVVA</sequence>
<dbReference type="AlphaFoldDB" id="A0A6P3AUX9"/>
<keyword evidence="5" id="KW-0680">Restriction system</keyword>
<dbReference type="PANTHER" id="PTHR10629">
    <property type="entry name" value="CYTOSINE-SPECIFIC METHYLTRANSFERASE"/>
    <property type="match status" value="1"/>
</dbReference>
<keyword evidence="3 7" id="KW-0808">Transferase</keyword>
<dbReference type="PROSITE" id="PS51679">
    <property type="entry name" value="SAM_MT_C5"/>
    <property type="match status" value="1"/>
</dbReference>
<dbReference type="InterPro" id="IPR001525">
    <property type="entry name" value="C5_MeTfrase"/>
</dbReference>
<protein>
    <recommendedName>
        <fullName evidence="1">DNA (cytosine-5-)-methyltransferase</fullName>
        <ecNumber evidence="1">2.1.1.37</ecNumber>
    </recommendedName>
</protein>
<evidence type="ECO:0000313" key="8">
    <source>
        <dbReference type="EMBL" id="VWD46549.1"/>
    </source>
</evidence>
<dbReference type="InterPro" id="IPR050390">
    <property type="entry name" value="C5-Methyltransferase"/>
</dbReference>
<dbReference type="GO" id="GO:0003677">
    <property type="term" value="F:DNA binding"/>
    <property type="evidence" value="ECO:0007669"/>
    <property type="project" value="TreeGrafter"/>
</dbReference>
<keyword evidence="2 7" id="KW-0489">Methyltransferase</keyword>
<name>A0A6P3AUX9_BURL3</name>
<comment type="caution">
    <text evidence="7">Lacks conserved residue(s) required for the propagation of feature annotation.</text>
</comment>
<dbReference type="InterPro" id="IPR029063">
    <property type="entry name" value="SAM-dependent_MTases_sf"/>
</dbReference>
<evidence type="ECO:0000256" key="5">
    <source>
        <dbReference type="ARBA" id="ARBA00022747"/>
    </source>
</evidence>
<evidence type="ECO:0000256" key="6">
    <source>
        <dbReference type="ARBA" id="ARBA00047422"/>
    </source>
</evidence>
<comment type="similarity">
    <text evidence="7">Belongs to the class I-like SAM-binding methyltransferase superfamily. C5-methyltransferase family.</text>
</comment>
<gene>
    <name evidence="8" type="ORF">BLA18112_07169</name>
</gene>
<dbReference type="GO" id="GO:0003886">
    <property type="term" value="F:DNA (cytosine-5-)-methyltransferase activity"/>
    <property type="evidence" value="ECO:0007669"/>
    <property type="project" value="UniProtKB-EC"/>
</dbReference>
<dbReference type="Gene3D" id="3.40.50.150">
    <property type="entry name" value="Vaccinia Virus protein VP39"/>
    <property type="match status" value="1"/>
</dbReference>
<evidence type="ECO:0000256" key="4">
    <source>
        <dbReference type="ARBA" id="ARBA00022691"/>
    </source>
</evidence>
<dbReference type="GO" id="GO:0032259">
    <property type="term" value="P:methylation"/>
    <property type="evidence" value="ECO:0007669"/>
    <property type="project" value="UniProtKB-KW"/>
</dbReference>
<comment type="catalytic activity">
    <reaction evidence="6">
        <text>a 2'-deoxycytidine in DNA + S-adenosyl-L-methionine = a 5-methyl-2'-deoxycytidine in DNA + S-adenosyl-L-homocysteine + H(+)</text>
        <dbReference type="Rhea" id="RHEA:13681"/>
        <dbReference type="Rhea" id="RHEA-COMP:11369"/>
        <dbReference type="Rhea" id="RHEA-COMP:11370"/>
        <dbReference type="ChEBI" id="CHEBI:15378"/>
        <dbReference type="ChEBI" id="CHEBI:57856"/>
        <dbReference type="ChEBI" id="CHEBI:59789"/>
        <dbReference type="ChEBI" id="CHEBI:85452"/>
        <dbReference type="ChEBI" id="CHEBI:85454"/>
        <dbReference type="EC" id="2.1.1.37"/>
    </reaction>
</comment>
<dbReference type="Proteomes" id="UP000494274">
    <property type="component" value="Unassembled WGS sequence"/>
</dbReference>
<keyword evidence="4 7" id="KW-0949">S-adenosyl-L-methionine</keyword>
<organism evidence="8 9">
    <name type="scientific">Burkholderia lata (strain ATCC 17760 / DSM 23089 / LMG 22485 / NCIMB 9086 / R18194 / 383)</name>
    <dbReference type="NCBI Taxonomy" id="482957"/>
    <lineage>
        <taxon>Bacteria</taxon>
        <taxon>Pseudomonadati</taxon>
        <taxon>Pseudomonadota</taxon>
        <taxon>Betaproteobacteria</taxon>
        <taxon>Burkholderiales</taxon>
        <taxon>Burkholderiaceae</taxon>
        <taxon>Burkholderia</taxon>
        <taxon>Burkholderia cepacia complex</taxon>
    </lineage>
</organism>
<dbReference type="Gene3D" id="3.90.120.30">
    <property type="match status" value="1"/>
</dbReference>
<dbReference type="EC" id="2.1.1.37" evidence="1"/>
<dbReference type="GO" id="GO:0009307">
    <property type="term" value="P:DNA restriction-modification system"/>
    <property type="evidence" value="ECO:0007669"/>
    <property type="project" value="UniProtKB-KW"/>
</dbReference>
<dbReference type="Pfam" id="PF00145">
    <property type="entry name" value="DNA_methylase"/>
    <property type="match status" value="1"/>
</dbReference>
<proteinExistence type="inferred from homology"/>
<evidence type="ECO:0000313" key="9">
    <source>
        <dbReference type="Proteomes" id="UP000494274"/>
    </source>
</evidence>
<evidence type="ECO:0000256" key="7">
    <source>
        <dbReference type="PROSITE-ProRule" id="PRU01016"/>
    </source>
</evidence>
<accession>A0A6P3AUX9</accession>
<dbReference type="GO" id="GO:0044027">
    <property type="term" value="P:negative regulation of gene expression via chromosomal CpG island methylation"/>
    <property type="evidence" value="ECO:0007669"/>
    <property type="project" value="TreeGrafter"/>
</dbReference>
<dbReference type="SUPFAM" id="SSF53335">
    <property type="entry name" value="S-adenosyl-L-methionine-dependent methyltransferases"/>
    <property type="match status" value="1"/>
</dbReference>
<reference evidence="8 9" key="1">
    <citation type="submission" date="2019-09" db="EMBL/GenBank/DDBJ databases">
        <authorList>
            <person name="Depoorter E."/>
        </authorList>
    </citation>
    <scope>NUCLEOTIDE SEQUENCE [LARGE SCALE GENOMIC DNA]</scope>
    <source>
        <strain evidence="8">R-18112</strain>
    </source>
</reference>
<dbReference type="NCBIfam" id="TIGR00675">
    <property type="entry name" value="dcm"/>
    <property type="match status" value="1"/>
</dbReference>
<dbReference type="PANTHER" id="PTHR10629:SF52">
    <property type="entry name" value="DNA (CYTOSINE-5)-METHYLTRANSFERASE 1"/>
    <property type="match status" value="1"/>
</dbReference>
<evidence type="ECO:0000256" key="3">
    <source>
        <dbReference type="ARBA" id="ARBA00022679"/>
    </source>
</evidence>